<evidence type="ECO:0000259" key="3">
    <source>
        <dbReference type="Pfam" id="PF20237"/>
    </source>
</evidence>
<dbReference type="EMBL" id="ML978066">
    <property type="protein sequence ID" value="KAF2020408.1"/>
    <property type="molecule type" value="Genomic_DNA"/>
</dbReference>
<dbReference type="Pfam" id="PF20237">
    <property type="entry name" value="DUF6594"/>
    <property type="match status" value="1"/>
</dbReference>
<gene>
    <name evidence="4" type="ORF">BU24DRAFT_487039</name>
</gene>
<dbReference type="InterPro" id="IPR046529">
    <property type="entry name" value="DUF6594"/>
</dbReference>
<evidence type="ECO:0000313" key="4">
    <source>
        <dbReference type="EMBL" id="KAF2020408.1"/>
    </source>
</evidence>
<keyword evidence="2" id="KW-1133">Transmembrane helix</keyword>
<dbReference type="Proteomes" id="UP000799778">
    <property type="component" value="Unassembled WGS sequence"/>
</dbReference>
<keyword evidence="5" id="KW-1185">Reference proteome</keyword>
<feature type="compositionally biased region" description="Polar residues" evidence="1">
    <location>
        <begin position="62"/>
        <end position="79"/>
    </location>
</feature>
<reference evidence="4" key="1">
    <citation type="journal article" date="2020" name="Stud. Mycol.">
        <title>101 Dothideomycetes genomes: a test case for predicting lifestyles and emergence of pathogens.</title>
        <authorList>
            <person name="Haridas S."/>
            <person name="Albert R."/>
            <person name="Binder M."/>
            <person name="Bloem J."/>
            <person name="Labutti K."/>
            <person name="Salamov A."/>
            <person name="Andreopoulos B."/>
            <person name="Baker S."/>
            <person name="Barry K."/>
            <person name="Bills G."/>
            <person name="Bluhm B."/>
            <person name="Cannon C."/>
            <person name="Castanera R."/>
            <person name="Culley D."/>
            <person name="Daum C."/>
            <person name="Ezra D."/>
            <person name="Gonzalez J."/>
            <person name="Henrissat B."/>
            <person name="Kuo A."/>
            <person name="Liang C."/>
            <person name="Lipzen A."/>
            <person name="Lutzoni F."/>
            <person name="Magnuson J."/>
            <person name="Mondo S."/>
            <person name="Nolan M."/>
            <person name="Ohm R."/>
            <person name="Pangilinan J."/>
            <person name="Park H.-J."/>
            <person name="Ramirez L."/>
            <person name="Alfaro M."/>
            <person name="Sun H."/>
            <person name="Tritt A."/>
            <person name="Yoshinaga Y."/>
            <person name="Zwiers L.-H."/>
            <person name="Turgeon B."/>
            <person name="Goodwin S."/>
            <person name="Spatafora J."/>
            <person name="Crous P."/>
            <person name="Grigoriev I."/>
        </authorList>
    </citation>
    <scope>NUCLEOTIDE SEQUENCE</scope>
    <source>
        <strain evidence="4">CBS 175.79</strain>
    </source>
</reference>
<feature type="region of interest" description="Disordered" evidence="1">
    <location>
        <begin position="1"/>
        <end position="114"/>
    </location>
</feature>
<evidence type="ECO:0000256" key="2">
    <source>
        <dbReference type="SAM" id="Phobius"/>
    </source>
</evidence>
<dbReference type="OrthoDB" id="3546297at2759"/>
<protein>
    <recommendedName>
        <fullName evidence="3">DUF6594 domain-containing protein</fullName>
    </recommendedName>
</protein>
<evidence type="ECO:0000256" key="1">
    <source>
        <dbReference type="SAM" id="MobiDB-lite"/>
    </source>
</evidence>
<feature type="domain" description="DUF6594" evidence="3">
    <location>
        <begin position="213"/>
        <end position="362"/>
    </location>
</feature>
<dbReference type="GeneID" id="54290817"/>
<feature type="transmembrane region" description="Helical" evidence="2">
    <location>
        <begin position="294"/>
        <end position="316"/>
    </location>
</feature>
<dbReference type="AlphaFoldDB" id="A0A6A5Y4H9"/>
<feature type="compositionally biased region" description="Basic and acidic residues" evidence="1">
    <location>
        <begin position="1"/>
        <end position="16"/>
    </location>
</feature>
<organism evidence="4 5">
    <name type="scientific">Aaosphaeria arxii CBS 175.79</name>
    <dbReference type="NCBI Taxonomy" id="1450172"/>
    <lineage>
        <taxon>Eukaryota</taxon>
        <taxon>Fungi</taxon>
        <taxon>Dikarya</taxon>
        <taxon>Ascomycota</taxon>
        <taxon>Pezizomycotina</taxon>
        <taxon>Dothideomycetes</taxon>
        <taxon>Pleosporomycetidae</taxon>
        <taxon>Pleosporales</taxon>
        <taxon>Pleosporales incertae sedis</taxon>
        <taxon>Aaosphaeria</taxon>
    </lineage>
</organism>
<dbReference type="RefSeq" id="XP_033388747.1">
    <property type="nucleotide sequence ID" value="XM_033533420.1"/>
</dbReference>
<feature type="transmembrane region" description="Helical" evidence="2">
    <location>
        <begin position="348"/>
        <end position="367"/>
    </location>
</feature>
<proteinExistence type="predicted"/>
<keyword evidence="2" id="KW-0472">Membrane</keyword>
<sequence length="372" mass="41540">MAHDEEKGLANVDVRDYAAPNRQGTFIPGVDEQEDEGRYFPPSRVGTGVASTGQPESAPGTRPTSAINSLNSNATGPRNSRQDRNDTESIPPGTRPNSLKEGEGYPEPDPPIIREDLADIRPDAVQEADDVHLGAWLVNQFKSDLFHAHWDTRPEKDKRPHLRINLAGLNRMRMRKLQVKLAQQVIHMRYHETEPKGWEDLLSQYIKASKDSDYIRNCVNRKLDDPFVVISERWIDAQVFKTLLDMVPPEKRKGDKLWDEDGRVTSFAKPVETGPEPIGGTRAERGQKQRTEEFFTRLAFSVIGGIFLVAPMWLMVLHNTRYTALVTTSVAVLLWGMASAWKLEGGPLAVLSTTAAYAAVLVVFVGTNTSSQ</sequence>
<feature type="transmembrane region" description="Helical" evidence="2">
    <location>
        <begin position="322"/>
        <end position="341"/>
    </location>
</feature>
<evidence type="ECO:0000313" key="5">
    <source>
        <dbReference type="Proteomes" id="UP000799778"/>
    </source>
</evidence>
<accession>A0A6A5Y4H9</accession>
<name>A0A6A5Y4H9_9PLEO</name>
<keyword evidence="2" id="KW-0812">Transmembrane</keyword>